<protein>
    <submittedName>
        <fullName evidence="1">Zn(2)-C6 fungal-type DNA-binding domain protein</fullName>
    </submittedName>
</protein>
<evidence type="ECO:0000313" key="1">
    <source>
        <dbReference type="EMBL" id="KAJ9138224.1"/>
    </source>
</evidence>
<keyword evidence="1" id="KW-0238">DNA-binding</keyword>
<evidence type="ECO:0000313" key="2">
    <source>
        <dbReference type="Proteomes" id="UP001174694"/>
    </source>
</evidence>
<sequence length="432" mass="48115">MCSHCRQNGRECTYRPTPTNLEMDASVLSRLANTEARLRALEEMERSITPASPHQGSAPGLHAPPDLHTAAAYKMLHCWPRIRLNLTIPHLVSQTYLVESDQSDPILLEWTARIGGKLPQLTVWQAIRSVETFYGFLDVLPIYLGVLFEIYPGFSADHVISSLAGQFTPDGVSEQVALVDLYGLSIPQLLVLSMAMGTVDGNPLEMSPSSMKTLAAACCAIALQKQWILRSGLDEDLVPLVLTMACCLVFFWGRPFHALGCLQSVDHAIKHLSLRYSSDSRVQSYARLHFILEGDILTEIDGFPSATSLSLLNQDNAKLNLSDAMTPGSPAASHNDRSSIGNHVQLRSYLNRILHLLYIPHKAYAQPHELADIVCGLSAKLRQWYQSQPLDQQFVRDVTIFSMNVPSMNVRLREVAVRYFSQTSRPAHDQLR</sequence>
<proteinExistence type="predicted"/>
<keyword evidence="2" id="KW-1185">Reference proteome</keyword>
<dbReference type="EMBL" id="JANBVO010000031">
    <property type="protein sequence ID" value="KAJ9138224.1"/>
    <property type="molecule type" value="Genomic_DNA"/>
</dbReference>
<gene>
    <name evidence="1" type="ORF">NKR23_g8749</name>
</gene>
<dbReference type="AlphaFoldDB" id="A0AA38R7H9"/>
<dbReference type="Proteomes" id="UP001174694">
    <property type="component" value="Unassembled WGS sequence"/>
</dbReference>
<accession>A0AA38R7H9</accession>
<comment type="caution">
    <text evidence="1">The sequence shown here is derived from an EMBL/GenBank/DDBJ whole genome shotgun (WGS) entry which is preliminary data.</text>
</comment>
<name>A0AA38R7H9_9PEZI</name>
<dbReference type="GO" id="GO:0003677">
    <property type="term" value="F:DNA binding"/>
    <property type="evidence" value="ECO:0007669"/>
    <property type="project" value="UniProtKB-KW"/>
</dbReference>
<organism evidence="1 2">
    <name type="scientific">Pleurostoma richardsiae</name>
    <dbReference type="NCBI Taxonomy" id="41990"/>
    <lineage>
        <taxon>Eukaryota</taxon>
        <taxon>Fungi</taxon>
        <taxon>Dikarya</taxon>
        <taxon>Ascomycota</taxon>
        <taxon>Pezizomycotina</taxon>
        <taxon>Sordariomycetes</taxon>
        <taxon>Sordariomycetidae</taxon>
        <taxon>Calosphaeriales</taxon>
        <taxon>Pleurostomataceae</taxon>
        <taxon>Pleurostoma</taxon>
    </lineage>
</organism>
<reference evidence="1" key="1">
    <citation type="submission" date="2022-07" db="EMBL/GenBank/DDBJ databases">
        <title>Fungi with potential for degradation of polypropylene.</title>
        <authorList>
            <person name="Gostincar C."/>
        </authorList>
    </citation>
    <scope>NUCLEOTIDE SEQUENCE</scope>
    <source>
        <strain evidence="1">EXF-13308</strain>
    </source>
</reference>